<dbReference type="InterPro" id="IPR018099">
    <property type="entry name" value="Purine_phosphorylase-2_CS"/>
</dbReference>
<comment type="subunit">
    <text evidence="4">Homohexamer. Dimer of a homotrimer.</text>
</comment>
<comment type="caution">
    <text evidence="6">The sequence shown here is derived from an EMBL/GenBank/DDBJ whole genome shotgun (WGS) entry which is preliminary data.</text>
</comment>
<dbReference type="CDD" id="cd09010">
    <property type="entry name" value="MTAP_SsMTAPII_like_MTIP"/>
    <property type="match status" value="1"/>
</dbReference>
<proteinExistence type="inferred from homology"/>
<evidence type="ECO:0000256" key="2">
    <source>
        <dbReference type="ARBA" id="ARBA00022679"/>
    </source>
</evidence>
<evidence type="ECO:0000256" key="1">
    <source>
        <dbReference type="ARBA" id="ARBA00022676"/>
    </source>
</evidence>
<evidence type="ECO:0000259" key="5">
    <source>
        <dbReference type="Pfam" id="PF01048"/>
    </source>
</evidence>
<organism evidence="6 7">
    <name type="scientific">Streptomyces morookaense</name>
    <name type="common">Streptoverticillium morookaense</name>
    <dbReference type="NCBI Taxonomy" id="1970"/>
    <lineage>
        <taxon>Bacteria</taxon>
        <taxon>Bacillati</taxon>
        <taxon>Actinomycetota</taxon>
        <taxon>Actinomycetes</taxon>
        <taxon>Kitasatosporales</taxon>
        <taxon>Streptomycetaceae</taxon>
        <taxon>Streptomyces</taxon>
    </lineage>
</organism>
<dbReference type="InterPro" id="IPR035994">
    <property type="entry name" value="Nucleoside_phosphorylase_sf"/>
</dbReference>
<comment type="similarity">
    <text evidence="4">Belongs to the PNP/MTAP phosphorylase family. MTAP subfamily.</text>
</comment>
<reference evidence="6 7" key="1">
    <citation type="submission" date="2020-04" db="EMBL/GenBank/DDBJ databases">
        <title>Draft Genome Sequence of Streptomyces morookaense DSM 40503, an 8-azaguanine-producing strain.</title>
        <authorList>
            <person name="Qi J."/>
            <person name="Gao J.-M."/>
        </authorList>
    </citation>
    <scope>NUCLEOTIDE SEQUENCE [LARGE SCALE GENOMIC DNA]</scope>
    <source>
        <strain evidence="6 7">DSM 40503</strain>
    </source>
</reference>
<feature type="binding site" evidence="4">
    <location>
        <position position="20"/>
    </location>
    <ligand>
        <name>phosphate</name>
        <dbReference type="ChEBI" id="CHEBI:43474"/>
    </ligand>
</feature>
<dbReference type="UniPathway" id="UPA00904">
    <property type="reaction ID" value="UER00873"/>
</dbReference>
<dbReference type="GO" id="GO:0005829">
    <property type="term" value="C:cytosol"/>
    <property type="evidence" value="ECO:0007669"/>
    <property type="project" value="TreeGrafter"/>
</dbReference>
<dbReference type="FunFam" id="3.40.50.1580:FF:000012">
    <property type="entry name" value="Probable 6-oxopurine nucleoside phosphorylase"/>
    <property type="match status" value="1"/>
</dbReference>
<feature type="binding site" evidence="4">
    <location>
        <begin position="218"/>
        <end position="220"/>
    </location>
    <ligand>
        <name>substrate</name>
    </ligand>
</feature>
<feature type="binding site" evidence="4">
    <location>
        <position position="195"/>
    </location>
    <ligand>
        <name>phosphate</name>
        <dbReference type="ChEBI" id="CHEBI:43474"/>
    </ligand>
</feature>
<comment type="function">
    <text evidence="4">Catalyzes the reversible phosphorylation of S-methyl-5'-thioadenosine (MTA) to adenine and 5-methylthioribose-1-phosphate. Involved in the breakdown of MTA, a major by-product of polyamine biosynthesis. Responsible for the first step in the methionine salvage pathway after MTA has been generated from S-adenosylmethionine. Has broad substrate specificity with 6-aminopurine nucleosides as preferred substrates.</text>
</comment>
<comment type="catalytic activity">
    <reaction evidence="4">
        <text>S-methyl-5'-thioadenosine + phosphate = 5-(methylsulfanyl)-alpha-D-ribose 1-phosphate + adenine</text>
        <dbReference type="Rhea" id="RHEA:11852"/>
        <dbReference type="ChEBI" id="CHEBI:16708"/>
        <dbReference type="ChEBI" id="CHEBI:17509"/>
        <dbReference type="ChEBI" id="CHEBI:43474"/>
        <dbReference type="ChEBI" id="CHEBI:58533"/>
        <dbReference type="EC" id="2.4.2.28"/>
    </reaction>
</comment>
<dbReference type="Pfam" id="PF01048">
    <property type="entry name" value="PNP_UDP_1"/>
    <property type="match status" value="1"/>
</dbReference>
<evidence type="ECO:0000256" key="3">
    <source>
        <dbReference type="ARBA" id="ARBA00022726"/>
    </source>
</evidence>
<evidence type="ECO:0000313" key="6">
    <source>
        <dbReference type="EMBL" id="NVK78223.1"/>
    </source>
</evidence>
<dbReference type="RefSeq" id="WP_171080176.1">
    <property type="nucleotide sequence ID" value="NZ_BNBU01000005.1"/>
</dbReference>
<comment type="pathway">
    <text evidence="4">Amino-acid biosynthesis; L-methionine biosynthesis via salvage pathway; S-methyl-5-thio-alpha-D-ribose 1-phosphate from S-methyl-5'-thioadenosine (phosphorylase route): step 1/1.</text>
</comment>
<dbReference type="GO" id="GO:0017061">
    <property type="term" value="F:S-methyl-5-thioadenosine phosphorylase activity"/>
    <property type="evidence" value="ECO:0007669"/>
    <property type="project" value="UniProtKB-UniRule"/>
</dbReference>
<dbReference type="NCBIfam" id="TIGR01694">
    <property type="entry name" value="MTAP"/>
    <property type="match status" value="1"/>
</dbReference>
<keyword evidence="2 4" id="KW-0808">Transferase</keyword>
<dbReference type="PROSITE" id="PS01240">
    <property type="entry name" value="PNP_MTAP_2"/>
    <property type="match status" value="1"/>
</dbReference>
<keyword evidence="3 4" id="KW-0660">Purine salvage</keyword>
<protein>
    <recommendedName>
        <fullName evidence="4">S-methyl-5'-thioadenosine phosphorylase</fullName>
        <ecNumber evidence="4">2.4.2.28</ecNumber>
    </recommendedName>
    <alternativeName>
        <fullName evidence="4">5'-methylthioadenosine phosphorylase</fullName>
        <shortName evidence="4">MTA phosphorylase</shortName>
        <shortName evidence="4">MTAP</shortName>
    </alternativeName>
</protein>
<dbReference type="SUPFAM" id="SSF53167">
    <property type="entry name" value="Purine and uridine phosphorylases"/>
    <property type="match status" value="1"/>
</dbReference>
<feature type="binding site" evidence="4">
    <location>
        <begin position="62"/>
        <end position="63"/>
    </location>
    <ligand>
        <name>phosphate</name>
        <dbReference type="ChEBI" id="CHEBI:43474"/>
    </ligand>
</feature>
<dbReference type="AlphaFoldDB" id="A0A7Y7B3A5"/>
<dbReference type="InterPro" id="IPR010044">
    <property type="entry name" value="MTAP"/>
</dbReference>
<dbReference type="EMBL" id="JABBXF010000021">
    <property type="protein sequence ID" value="NVK78223.1"/>
    <property type="molecule type" value="Genomic_DNA"/>
</dbReference>
<dbReference type="Proteomes" id="UP000587462">
    <property type="component" value="Unassembled WGS sequence"/>
</dbReference>
<dbReference type="PANTHER" id="PTHR42679:SF2">
    <property type="entry name" value="S-METHYL-5'-THIOADENOSINE PHOSPHORYLASE"/>
    <property type="match status" value="1"/>
</dbReference>
<name>A0A7Y7B3A5_STRMO</name>
<feature type="domain" description="Nucleoside phosphorylase" evidence="5">
    <location>
        <begin position="14"/>
        <end position="253"/>
    </location>
</feature>
<gene>
    <name evidence="4 6" type="primary">mtnP</name>
    <name evidence="6" type="ORF">HG542_11165</name>
</gene>
<feature type="site" description="Important for substrate specificity" evidence="4">
    <location>
        <position position="231"/>
    </location>
</feature>
<dbReference type="Gene3D" id="3.40.50.1580">
    <property type="entry name" value="Nucleoside phosphorylase domain"/>
    <property type="match status" value="1"/>
</dbReference>
<dbReference type="PANTHER" id="PTHR42679">
    <property type="entry name" value="S-METHYL-5'-THIOADENOSINE PHOSPHORYLASE"/>
    <property type="match status" value="1"/>
</dbReference>
<evidence type="ECO:0000313" key="7">
    <source>
        <dbReference type="Proteomes" id="UP000587462"/>
    </source>
</evidence>
<feature type="binding site" evidence="4">
    <location>
        <position position="194"/>
    </location>
    <ligand>
        <name>substrate</name>
    </ligand>
</feature>
<dbReference type="InterPro" id="IPR000845">
    <property type="entry name" value="Nucleoside_phosphorylase_d"/>
</dbReference>
<sequence length="298" mass="31536">MRESGGAAFHSADLGIIGGSGLYAFDGLQDVTEAELRTPYGDPSGPLVLGTAGNRRIAFLPRHGRGHRIAPSQVPARANIYALKSLGVREVISVSAVGSLRGDFAPGDMVVLDQLFDRTSGLRPASFFGDGMVAHVSMADPYCGRLRPLLERVAAGEHATVHGSGTYCCIEGPQFSTRAESEVFRSWGMDVIGMTALPEAKLAREAELCYAGLALVTDYDCWHPGHASVDAQGVAEIMEANVAAAQRVVMRFAETSRPASCGCHRALDKAIMTDSQIIRGGPESTVPTLLRGRIAPVG</sequence>
<feature type="binding site" evidence="4">
    <location>
        <begin position="95"/>
        <end position="96"/>
    </location>
    <ligand>
        <name>phosphate</name>
        <dbReference type="ChEBI" id="CHEBI:43474"/>
    </ligand>
</feature>
<feature type="site" description="Important for substrate specificity" evidence="4">
    <location>
        <position position="176"/>
    </location>
</feature>
<evidence type="ECO:0000256" key="4">
    <source>
        <dbReference type="HAMAP-Rule" id="MF_01963"/>
    </source>
</evidence>
<dbReference type="EC" id="2.4.2.28" evidence="4"/>
<dbReference type="HAMAP" id="MF_01963">
    <property type="entry name" value="MTAP"/>
    <property type="match status" value="1"/>
</dbReference>
<keyword evidence="7" id="KW-1185">Reference proteome</keyword>
<accession>A0A7Y7B3A5</accession>
<dbReference type="GO" id="GO:0006166">
    <property type="term" value="P:purine ribonucleoside salvage"/>
    <property type="evidence" value="ECO:0007669"/>
    <property type="project" value="UniProtKB-KW"/>
</dbReference>
<keyword evidence="1 4" id="KW-0328">Glycosyltransferase</keyword>
<dbReference type="GO" id="GO:0019509">
    <property type="term" value="P:L-methionine salvage from methylthioadenosine"/>
    <property type="evidence" value="ECO:0007669"/>
    <property type="project" value="UniProtKB-UniRule"/>
</dbReference>